<evidence type="ECO:0000256" key="6">
    <source>
        <dbReference type="ARBA" id="ARBA00023163"/>
    </source>
</evidence>
<dbReference type="RefSeq" id="WP_277567787.1">
    <property type="nucleotide sequence ID" value="NZ_JAPDHZ010000006.1"/>
</dbReference>
<keyword evidence="2 7" id="KW-0597">Phosphoprotein</keyword>
<dbReference type="InterPro" id="IPR001789">
    <property type="entry name" value="Sig_transdc_resp-reg_receiver"/>
</dbReference>
<dbReference type="GO" id="GO:0000156">
    <property type="term" value="F:phosphorelay response regulator activity"/>
    <property type="evidence" value="ECO:0007669"/>
    <property type="project" value="TreeGrafter"/>
</dbReference>
<evidence type="ECO:0000259" key="10">
    <source>
        <dbReference type="PROSITE" id="PS51755"/>
    </source>
</evidence>
<dbReference type="FunFam" id="1.10.10.10:FF:000018">
    <property type="entry name" value="DNA-binding response regulator ResD"/>
    <property type="match status" value="1"/>
</dbReference>
<evidence type="ECO:0000313" key="11">
    <source>
        <dbReference type="EMBL" id="MDG0794011.1"/>
    </source>
</evidence>
<sequence>MSRHLLLVEDDASLHRGIEFTLVQEGFGVTGVYNLADARSAAAGRERPFDLIVLDVQLPDGSGFDFCAELRAARDATPIVFLTASDTELDVVRGLDLGGDDYITKPFRLREFLSRIHAVLRRRGPSLSPSPAAAADEPALASGNLRLHAAEMRLLKDGSEVALSVTEFRLLSLLMTHPRAILSKEQILRQLWQHDGAFIDDNTVAVNVRRLREKIEDDPQQPQKIVTVRGAGYKWNG</sequence>
<dbReference type="SUPFAM" id="SSF46894">
    <property type="entry name" value="C-terminal effector domain of the bipartite response regulators"/>
    <property type="match status" value="1"/>
</dbReference>
<dbReference type="SUPFAM" id="SSF52172">
    <property type="entry name" value="CheY-like"/>
    <property type="match status" value="1"/>
</dbReference>
<comment type="caution">
    <text evidence="11">The sequence shown here is derived from an EMBL/GenBank/DDBJ whole genome shotgun (WGS) entry which is preliminary data.</text>
</comment>
<feature type="domain" description="Response regulatory" evidence="9">
    <location>
        <begin position="4"/>
        <end position="120"/>
    </location>
</feature>
<keyword evidence="4" id="KW-0805">Transcription regulation</keyword>
<dbReference type="PROSITE" id="PS50110">
    <property type="entry name" value="RESPONSE_REGULATORY"/>
    <property type="match status" value="1"/>
</dbReference>
<dbReference type="PANTHER" id="PTHR48111">
    <property type="entry name" value="REGULATOR OF RPOS"/>
    <property type="match status" value="1"/>
</dbReference>
<evidence type="ECO:0000256" key="8">
    <source>
        <dbReference type="PROSITE-ProRule" id="PRU01091"/>
    </source>
</evidence>
<dbReference type="EMBL" id="JAPDHZ010000006">
    <property type="protein sequence ID" value="MDG0794011.1"/>
    <property type="molecule type" value="Genomic_DNA"/>
</dbReference>
<accession>A0A9X4KLK0</accession>
<dbReference type="PANTHER" id="PTHR48111:SF73">
    <property type="entry name" value="ALKALINE PHOSPHATASE SYNTHESIS TRANSCRIPTIONAL REGULATORY PROTEIN PHOP"/>
    <property type="match status" value="1"/>
</dbReference>
<dbReference type="Gene3D" id="1.10.10.10">
    <property type="entry name" value="Winged helix-like DNA-binding domain superfamily/Winged helix DNA-binding domain"/>
    <property type="match status" value="1"/>
</dbReference>
<dbReference type="GO" id="GO:0032993">
    <property type="term" value="C:protein-DNA complex"/>
    <property type="evidence" value="ECO:0007669"/>
    <property type="project" value="TreeGrafter"/>
</dbReference>
<reference evidence="11 12" key="1">
    <citation type="submission" date="2022-10" db="EMBL/GenBank/DDBJ databases">
        <title>Comparative genomic analysis of Cohnella hashimotonis sp. nov., isolated from the International Space Station.</title>
        <authorList>
            <person name="Simpson A."/>
            <person name="Venkateswaran K."/>
        </authorList>
    </citation>
    <scope>NUCLEOTIDE SEQUENCE [LARGE SCALE GENOMIC DNA]</scope>
    <source>
        <strain evidence="11 12">DSM 18997</strain>
    </source>
</reference>
<dbReference type="Gene3D" id="3.40.50.2300">
    <property type="match status" value="1"/>
</dbReference>
<keyword evidence="5 8" id="KW-0238">DNA-binding</keyword>
<dbReference type="InterPro" id="IPR036388">
    <property type="entry name" value="WH-like_DNA-bd_sf"/>
</dbReference>
<evidence type="ECO:0000256" key="5">
    <source>
        <dbReference type="ARBA" id="ARBA00023125"/>
    </source>
</evidence>
<dbReference type="GO" id="GO:0005829">
    <property type="term" value="C:cytosol"/>
    <property type="evidence" value="ECO:0007669"/>
    <property type="project" value="TreeGrafter"/>
</dbReference>
<evidence type="ECO:0000256" key="4">
    <source>
        <dbReference type="ARBA" id="ARBA00023015"/>
    </source>
</evidence>
<name>A0A9X4KLK0_9BACL</name>
<dbReference type="Pfam" id="PF00486">
    <property type="entry name" value="Trans_reg_C"/>
    <property type="match status" value="1"/>
</dbReference>
<evidence type="ECO:0000256" key="2">
    <source>
        <dbReference type="ARBA" id="ARBA00022553"/>
    </source>
</evidence>
<dbReference type="Pfam" id="PF00072">
    <property type="entry name" value="Response_reg"/>
    <property type="match status" value="1"/>
</dbReference>
<feature type="domain" description="OmpR/PhoB-type" evidence="10">
    <location>
        <begin position="137"/>
        <end position="237"/>
    </location>
</feature>
<protein>
    <submittedName>
        <fullName evidence="11">Response regulator transcription factor</fullName>
    </submittedName>
</protein>
<dbReference type="InterPro" id="IPR016032">
    <property type="entry name" value="Sig_transdc_resp-reg_C-effctor"/>
</dbReference>
<feature type="modified residue" description="4-aspartylphosphate" evidence="7">
    <location>
        <position position="55"/>
    </location>
</feature>
<dbReference type="InterPro" id="IPR039420">
    <property type="entry name" value="WalR-like"/>
</dbReference>
<evidence type="ECO:0000256" key="7">
    <source>
        <dbReference type="PROSITE-ProRule" id="PRU00169"/>
    </source>
</evidence>
<dbReference type="GO" id="GO:0006355">
    <property type="term" value="P:regulation of DNA-templated transcription"/>
    <property type="evidence" value="ECO:0007669"/>
    <property type="project" value="InterPro"/>
</dbReference>
<dbReference type="Gene3D" id="6.10.250.690">
    <property type="match status" value="1"/>
</dbReference>
<evidence type="ECO:0000313" key="12">
    <source>
        <dbReference type="Proteomes" id="UP001153387"/>
    </source>
</evidence>
<proteinExistence type="predicted"/>
<evidence type="ECO:0000256" key="1">
    <source>
        <dbReference type="ARBA" id="ARBA00004496"/>
    </source>
</evidence>
<keyword evidence="6" id="KW-0804">Transcription</keyword>
<dbReference type="SMART" id="SM00448">
    <property type="entry name" value="REC"/>
    <property type="match status" value="1"/>
</dbReference>
<evidence type="ECO:0000256" key="3">
    <source>
        <dbReference type="ARBA" id="ARBA00023012"/>
    </source>
</evidence>
<dbReference type="SMART" id="SM00862">
    <property type="entry name" value="Trans_reg_C"/>
    <property type="match status" value="1"/>
</dbReference>
<dbReference type="InterPro" id="IPR001867">
    <property type="entry name" value="OmpR/PhoB-type_DNA-bd"/>
</dbReference>
<dbReference type="PROSITE" id="PS51755">
    <property type="entry name" value="OMPR_PHOB"/>
    <property type="match status" value="1"/>
</dbReference>
<feature type="DNA-binding region" description="OmpR/PhoB-type" evidence="8">
    <location>
        <begin position="137"/>
        <end position="237"/>
    </location>
</feature>
<keyword evidence="12" id="KW-1185">Reference proteome</keyword>
<organism evidence="11 12">
    <name type="scientific">Cohnella ginsengisoli</name>
    <dbReference type="NCBI Taxonomy" id="425004"/>
    <lineage>
        <taxon>Bacteria</taxon>
        <taxon>Bacillati</taxon>
        <taxon>Bacillota</taxon>
        <taxon>Bacilli</taxon>
        <taxon>Bacillales</taxon>
        <taxon>Paenibacillaceae</taxon>
        <taxon>Cohnella</taxon>
    </lineage>
</organism>
<dbReference type="GO" id="GO:0000976">
    <property type="term" value="F:transcription cis-regulatory region binding"/>
    <property type="evidence" value="ECO:0007669"/>
    <property type="project" value="TreeGrafter"/>
</dbReference>
<gene>
    <name evidence="11" type="ORF">OMP38_26700</name>
</gene>
<dbReference type="CDD" id="cd00383">
    <property type="entry name" value="trans_reg_C"/>
    <property type="match status" value="1"/>
</dbReference>
<dbReference type="Proteomes" id="UP001153387">
    <property type="component" value="Unassembled WGS sequence"/>
</dbReference>
<comment type="subcellular location">
    <subcellularLocation>
        <location evidence="1">Cytoplasm</location>
    </subcellularLocation>
</comment>
<keyword evidence="3" id="KW-0902">Two-component regulatory system</keyword>
<dbReference type="AlphaFoldDB" id="A0A9X4KLK0"/>
<evidence type="ECO:0000259" key="9">
    <source>
        <dbReference type="PROSITE" id="PS50110"/>
    </source>
</evidence>
<dbReference type="InterPro" id="IPR011006">
    <property type="entry name" value="CheY-like_superfamily"/>
</dbReference>